<comment type="catalytic activity">
    <reaction evidence="5">
        <text>acetate + ATP = acetyl phosphate + ADP</text>
        <dbReference type="Rhea" id="RHEA:11352"/>
        <dbReference type="ChEBI" id="CHEBI:22191"/>
        <dbReference type="ChEBI" id="CHEBI:30089"/>
        <dbReference type="ChEBI" id="CHEBI:30616"/>
        <dbReference type="ChEBI" id="CHEBI:456216"/>
        <dbReference type="EC" id="2.7.2.1"/>
    </reaction>
</comment>
<dbReference type="GO" id="GO:0006083">
    <property type="term" value="P:acetate metabolic process"/>
    <property type="evidence" value="ECO:0007669"/>
    <property type="project" value="TreeGrafter"/>
</dbReference>
<dbReference type="InterPro" id="IPR004372">
    <property type="entry name" value="Ac/propionate_kinase"/>
</dbReference>
<evidence type="ECO:0000256" key="6">
    <source>
        <dbReference type="RuleBase" id="RU003835"/>
    </source>
</evidence>
<dbReference type="EC" id="2.7.2.1" evidence="5"/>
<feature type="binding site" evidence="5">
    <location>
        <position position="358"/>
    </location>
    <ligand>
        <name>Mg(2+)</name>
        <dbReference type="ChEBI" id="CHEBI:18420"/>
    </ligand>
</feature>
<dbReference type="PANTHER" id="PTHR21060:SF15">
    <property type="entry name" value="ACETATE KINASE-RELATED"/>
    <property type="match status" value="1"/>
</dbReference>
<evidence type="ECO:0000256" key="4">
    <source>
        <dbReference type="ARBA" id="ARBA00022840"/>
    </source>
</evidence>
<dbReference type="HAMAP" id="MF_00020">
    <property type="entry name" value="Acetate_kinase"/>
    <property type="match status" value="1"/>
</dbReference>
<comment type="pathway">
    <text evidence="5">Metabolic intermediate biosynthesis; acetyl-CoA biosynthesis; acetyl-CoA from acetate: step 1/2.</text>
</comment>
<dbReference type="Pfam" id="PF00871">
    <property type="entry name" value="Acetate_kinase"/>
    <property type="match status" value="1"/>
</dbReference>
<dbReference type="Gene3D" id="3.30.420.40">
    <property type="match status" value="2"/>
</dbReference>
<dbReference type="SUPFAM" id="SSF53067">
    <property type="entry name" value="Actin-like ATPase domain"/>
    <property type="match status" value="2"/>
</dbReference>
<evidence type="ECO:0000313" key="8">
    <source>
        <dbReference type="Proteomes" id="UP000001231"/>
    </source>
</evidence>
<comment type="caution">
    <text evidence="5">Lacks conserved residue(s) required for the propagation of feature annotation.</text>
</comment>
<keyword evidence="5" id="KW-0479">Metal-binding</keyword>
<feature type="active site" description="Proton donor/acceptor" evidence="5">
    <location>
        <position position="115"/>
    </location>
</feature>
<dbReference type="GO" id="GO:0008776">
    <property type="term" value="F:acetate kinase activity"/>
    <property type="evidence" value="ECO:0007669"/>
    <property type="project" value="UniProtKB-UniRule"/>
</dbReference>
<feature type="site" description="Transition state stabilizer" evidence="5">
    <location>
        <position position="211"/>
    </location>
</feature>
<comment type="cofactor">
    <cofactor evidence="5">
        <name>Mg(2+)</name>
        <dbReference type="ChEBI" id="CHEBI:18420"/>
    </cofactor>
    <cofactor evidence="5">
        <name>Mn(2+)</name>
        <dbReference type="ChEBI" id="CHEBI:29035"/>
    </cofactor>
    <text evidence="5">Mg(2+). Can also accept Mn(2+).</text>
</comment>
<comment type="subunit">
    <text evidence="5">Homodimer.</text>
</comment>
<comment type="function">
    <text evidence="5">Catalyzes the formation of acetyl phosphate from acetate and ATP. Can also catalyze the reverse reaction.</text>
</comment>
<evidence type="ECO:0000313" key="7">
    <source>
        <dbReference type="EMBL" id="ACV26731.1"/>
    </source>
</evidence>
<dbReference type="GO" id="GO:0005737">
    <property type="term" value="C:cytoplasm"/>
    <property type="evidence" value="ECO:0007669"/>
    <property type="project" value="UniProtKB-SubCell"/>
</dbReference>
<dbReference type="UniPathway" id="UPA00340">
    <property type="reaction ID" value="UER00458"/>
</dbReference>
<dbReference type="FunCoup" id="C7RBT9">
    <property type="interactions" value="480"/>
</dbReference>
<accession>C7RBT9</accession>
<dbReference type="eggNOG" id="COG0282">
    <property type="taxonomic scope" value="Bacteria"/>
</dbReference>
<keyword evidence="4 5" id="KW-0067">ATP-binding</keyword>
<keyword evidence="5" id="KW-0963">Cytoplasm</keyword>
<dbReference type="STRING" id="523791.Kkor_1315"/>
<dbReference type="AlphaFoldDB" id="C7RBT9"/>
<gene>
    <name evidence="5" type="primary">ackA</name>
    <name evidence="7" type="ordered locus">Kkor_1315</name>
</gene>
<evidence type="ECO:0000256" key="1">
    <source>
        <dbReference type="ARBA" id="ARBA00022679"/>
    </source>
</evidence>
<organism evidence="7 8">
    <name type="scientific">Kangiella koreensis (strain DSM 16069 / JCM 12317 / KCTC 12182 / SW-125)</name>
    <dbReference type="NCBI Taxonomy" id="523791"/>
    <lineage>
        <taxon>Bacteria</taxon>
        <taxon>Pseudomonadati</taxon>
        <taxon>Pseudomonadota</taxon>
        <taxon>Gammaproteobacteria</taxon>
        <taxon>Kangiellales</taxon>
        <taxon>Kangiellaceae</taxon>
        <taxon>Kangiella</taxon>
    </lineage>
</organism>
<dbReference type="InterPro" id="IPR000890">
    <property type="entry name" value="Aliphatic_acid_kin_short-chain"/>
</dbReference>
<dbReference type="Proteomes" id="UP000001231">
    <property type="component" value="Chromosome"/>
</dbReference>
<feature type="binding site" evidence="5">
    <location>
        <position position="58"/>
    </location>
    <ligand>
        <name>substrate</name>
    </ligand>
</feature>
<dbReference type="PANTHER" id="PTHR21060">
    <property type="entry name" value="ACETATE KINASE"/>
    <property type="match status" value="1"/>
</dbReference>
<dbReference type="HOGENOM" id="CLU_020352_0_2_6"/>
<feature type="site" description="Transition state stabilizer" evidence="5">
    <location>
        <position position="147"/>
    </location>
</feature>
<name>C7RBT9_KANKD</name>
<dbReference type="RefSeq" id="WP_012801245.1">
    <property type="nucleotide sequence ID" value="NC_013166.1"/>
</dbReference>
<evidence type="ECO:0000256" key="5">
    <source>
        <dbReference type="HAMAP-Rule" id="MF_00020"/>
    </source>
</evidence>
<proteinExistence type="inferred from homology"/>
<dbReference type="GO" id="GO:0000287">
    <property type="term" value="F:magnesium ion binding"/>
    <property type="evidence" value="ECO:0007669"/>
    <property type="project" value="UniProtKB-UniRule"/>
</dbReference>
<evidence type="ECO:0000256" key="3">
    <source>
        <dbReference type="ARBA" id="ARBA00022777"/>
    </source>
</evidence>
<comment type="similarity">
    <text evidence="5 6">Belongs to the acetokinase family.</text>
</comment>
<keyword evidence="8" id="KW-1185">Reference proteome</keyword>
<dbReference type="InParanoid" id="C7RBT9"/>
<dbReference type="EMBL" id="CP001707">
    <property type="protein sequence ID" value="ACV26731.1"/>
    <property type="molecule type" value="Genomic_DNA"/>
</dbReference>
<sequence length="375" mass="41369">MKTSAIGIINPGSATLKWAIYDSITTVDVSAEGQCKADEISSLLQSLNTAGISIYIVRFVHGGPSLFKPTLITESTLRSLESLADLAPLHNKLSLKCIVQLLQLDSQAKIITVFDTEFFHELPLTAQLLGLPMSLQNKYSLRRYGFHGFAHAGMLDFWQSTTSEFSLKVNSRRLVTMQLGSGCSMAAILDNRPIETTMGFTPSEGLLMSTRCGDLDPGLLTWLQKREGWTPFETEEILNNQSGWFGVSGESGNMADLLSSTSPQALLAVELFLHRIRKTLGSYIALLGGLDGIVLSGGIAENAVSLCLRILRELEFFNIHVIEPQTEKFPTTLGNRQALCLSVDNNQGVQCWIMKGNEHQTMLQSVARCKWFYKL</sequence>
<keyword evidence="5" id="KW-0460">Magnesium</keyword>
<dbReference type="PRINTS" id="PR00471">
    <property type="entry name" value="ACETATEKNASE"/>
</dbReference>
<dbReference type="GO" id="GO:0005524">
    <property type="term" value="F:ATP binding"/>
    <property type="evidence" value="ECO:0007669"/>
    <property type="project" value="UniProtKB-KW"/>
</dbReference>
<protein>
    <recommendedName>
        <fullName evidence="5">Acetate kinase</fullName>
        <ecNumber evidence="5">2.7.2.1</ecNumber>
    </recommendedName>
    <alternativeName>
        <fullName evidence="5">Acetokinase</fullName>
    </alternativeName>
</protein>
<evidence type="ECO:0000256" key="2">
    <source>
        <dbReference type="ARBA" id="ARBA00022741"/>
    </source>
</evidence>
<dbReference type="GO" id="GO:0006085">
    <property type="term" value="P:acetyl-CoA biosynthetic process"/>
    <property type="evidence" value="ECO:0007669"/>
    <property type="project" value="UniProtKB-UniRule"/>
</dbReference>
<keyword evidence="1 5" id="KW-0808">Transferase</keyword>
<comment type="subcellular location">
    <subcellularLocation>
        <location evidence="5">Cytoplasm</location>
    </subcellularLocation>
</comment>
<dbReference type="InterPro" id="IPR043129">
    <property type="entry name" value="ATPase_NBD"/>
</dbReference>
<dbReference type="KEGG" id="kko:Kkor_1315"/>
<keyword evidence="2 5" id="KW-0547">Nucleotide-binding</keyword>
<reference evidence="7 8" key="1">
    <citation type="journal article" date="2009" name="Stand. Genomic Sci.">
        <title>Complete genome sequence of Kangiella koreensis type strain (SW-125).</title>
        <authorList>
            <person name="Han C."/>
            <person name="Sikorski J."/>
            <person name="Lapidus A."/>
            <person name="Nolan M."/>
            <person name="Glavina Del Rio T."/>
            <person name="Tice H."/>
            <person name="Cheng J.F."/>
            <person name="Lucas S."/>
            <person name="Chen F."/>
            <person name="Copeland A."/>
            <person name="Ivanova N."/>
            <person name="Mavromatis K."/>
            <person name="Ovchinnikova G."/>
            <person name="Pati A."/>
            <person name="Bruce D."/>
            <person name="Goodwin L."/>
            <person name="Pitluck S."/>
            <person name="Chen A."/>
            <person name="Palaniappan K."/>
            <person name="Land M."/>
            <person name="Hauser L."/>
            <person name="Chang Y.J."/>
            <person name="Jeffries C.D."/>
            <person name="Chain P."/>
            <person name="Saunders E."/>
            <person name="Brettin T."/>
            <person name="Goker M."/>
            <person name="Tindall B.J."/>
            <person name="Bristow J."/>
            <person name="Eisen J.A."/>
            <person name="Markowitz V."/>
            <person name="Hugenholtz P."/>
            <person name="Kyrpides N.C."/>
            <person name="Klenk H.P."/>
            <person name="Detter J.C."/>
        </authorList>
    </citation>
    <scope>NUCLEOTIDE SEQUENCE [LARGE SCALE GENOMIC DNA]</scope>
    <source>
        <strain evidence="8">DSM 16069 / KCTC 12182 / SW-125</strain>
    </source>
</reference>
<keyword evidence="3 5" id="KW-0418">Kinase</keyword>
<dbReference type="OrthoDB" id="9802453at2"/>